<evidence type="ECO:0000313" key="2">
    <source>
        <dbReference type="EMBL" id="KZF20913.1"/>
    </source>
</evidence>
<dbReference type="Proteomes" id="UP000076632">
    <property type="component" value="Unassembled WGS sequence"/>
</dbReference>
<evidence type="ECO:0000313" key="3">
    <source>
        <dbReference type="Proteomes" id="UP000076632"/>
    </source>
</evidence>
<dbReference type="EMBL" id="KV407462">
    <property type="protein sequence ID" value="KZF20913.1"/>
    <property type="molecule type" value="Genomic_DNA"/>
</dbReference>
<dbReference type="Gene3D" id="3.90.1200.10">
    <property type="match status" value="1"/>
</dbReference>
<dbReference type="InParanoid" id="A0A165FFE1"/>
<dbReference type="SUPFAM" id="SSF56112">
    <property type="entry name" value="Protein kinase-like (PK-like)"/>
    <property type="match status" value="1"/>
</dbReference>
<name>A0A165FFE1_XYLHT</name>
<dbReference type="GO" id="GO:0016301">
    <property type="term" value="F:kinase activity"/>
    <property type="evidence" value="ECO:0007669"/>
    <property type="project" value="UniProtKB-KW"/>
</dbReference>
<protein>
    <submittedName>
        <fullName evidence="2">Kinase-like protein</fullName>
    </submittedName>
</protein>
<keyword evidence="2" id="KW-0808">Transferase</keyword>
<sequence length="327" mass="36488">MSKDNQKQEKLTAAAIEEALQGRFPSFGDVSPCYQSSEGCHHDVWFVGRNLILRGLPQPDEESEPSLEKDSAVSKLLRQHLSKPNLVPEVLGRVTIGDWICNVEVRVHGTSLEETSPTEATGDDLVTLLQDLASVPIEEARMATKCGEEREERQNLEELVPEAIEAWGELMHCKYVEDAETLVESFLRFQLSQLSTLQEEEEYRPVLLHGDISTEHVLIDEVQGTVNGIIDWSDAMTGDPCVDISGLSLTVGRVKAIHLSKKTSYSRLTIERGLLFAMCLVITDIRGTVCGDDEGPEELLKREFRRAFEGAGVDDVTFSKSFCRMHI</sequence>
<dbReference type="PANTHER" id="PTHR21310:SF15">
    <property type="entry name" value="AMINOGLYCOSIDE PHOSPHOTRANSFERASE DOMAIN-CONTAINING PROTEIN"/>
    <property type="match status" value="1"/>
</dbReference>
<accession>A0A165FFE1</accession>
<gene>
    <name evidence="2" type="ORF">L228DRAFT_181831</name>
</gene>
<dbReference type="InterPro" id="IPR051678">
    <property type="entry name" value="AGP_Transferase"/>
</dbReference>
<dbReference type="InterPro" id="IPR002575">
    <property type="entry name" value="Aminoglycoside_PTrfase"/>
</dbReference>
<dbReference type="AlphaFoldDB" id="A0A165FFE1"/>
<keyword evidence="2" id="KW-0418">Kinase</keyword>
<dbReference type="GeneID" id="28894712"/>
<dbReference type="InterPro" id="IPR011009">
    <property type="entry name" value="Kinase-like_dom_sf"/>
</dbReference>
<dbReference type="RefSeq" id="XP_018186468.1">
    <property type="nucleotide sequence ID" value="XM_018329575.1"/>
</dbReference>
<reference evidence="2 3" key="1">
    <citation type="journal article" date="2016" name="Fungal Biol.">
        <title>The genome of Xylona heveae provides a window into fungal endophytism.</title>
        <authorList>
            <person name="Gazis R."/>
            <person name="Kuo A."/>
            <person name="Riley R."/>
            <person name="LaButti K."/>
            <person name="Lipzen A."/>
            <person name="Lin J."/>
            <person name="Amirebrahimi M."/>
            <person name="Hesse C.N."/>
            <person name="Spatafora J.W."/>
            <person name="Henrissat B."/>
            <person name="Hainaut M."/>
            <person name="Grigoriev I.V."/>
            <person name="Hibbett D.S."/>
        </authorList>
    </citation>
    <scope>NUCLEOTIDE SEQUENCE [LARGE SCALE GENOMIC DNA]</scope>
    <source>
        <strain evidence="2 3">TC161</strain>
    </source>
</reference>
<dbReference type="PANTHER" id="PTHR21310">
    <property type="entry name" value="AMINOGLYCOSIDE PHOSPHOTRANSFERASE-RELATED-RELATED"/>
    <property type="match status" value="1"/>
</dbReference>
<evidence type="ECO:0000259" key="1">
    <source>
        <dbReference type="Pfam" id="PF01636"/>
    </source>
</evidence>
<dbReference type="OrthoDB" id="5598852at2759"/>
<organism evidence="2 3">
    <name type="scientific">Xylona heveae (strain CBS 132557 / TC161)</name>
    <dbReference type="NCBI Taxonomy" id="1328760"/>
    <lineage>
        <taxon>Eukaryota</taxon>
        <taxon>Fungi</taxon>
        <taxon>Dikarya</taxon>
        <taxon>Ascomycota</taxon>
        <taxon>Pezizomycotina</taxon>
        <taxon>Xylonomycetes</taxon>
        <taxon>Xylonales</taxon>
        <taxon>Xylonaceae</taxon>
        <taxon>Xylona</taxon>
    </lineage>
</organism>
<dbReference type="OMA" id="GYGARPC"/>
<feature type="domain" description="Aminoglycoside phosphotransferase" evidence="1">
    <location>
        <begin position="37"/>
        <end position="247"/>
    </location>
</feature>
<dbReference type="Pfam" id="PF01636">
    <property type="entry name" value="APH"/>
    <property type="match status" value="1"/>
</dbReference>
<proteinExistence type="predicted"/>
<keyword evidence="3" id="KW-1185">Reference proteome</keyword>